<proteinExistence type="predicted"/>
<organism evidence="2 5">
    <name type="scientific">Agrobacterium vitis</name>
    <name type="common">Rhizobium vitis</name>
    <dbReference type="NCBI Taxonomy" id="373"/>
    <lineage>
        <taxon>Bacteria</taxon>
        <taxon>Pseudomonadati</taxon>
        <taxon>Pseudomonadota</taxon>
        <taxon>Alphaproteobacteria</taxon>
        <taxon>Hyphomicrobiales</taxon>
        <taxon>Rhizobiaceae</taxon>
        <taxon>Rhizobium/Agrobacterium group</taxon>
        <taxon>Agrobacterium</taxon>
    </lineage>
</organism>
<dbReference type="InterPro" id="IPR013655">
    <property type="entry name" value="PAS_fold_3"/>
</dbReference>
<dbReference type="Proteomes" id="UP000440716">
    <property type="component" value="Unassembled WGS sequence"/>
</dbReference>
<gene>
    <name evidence="3" type="ORF">GOZ88_08650</name>
    <name evidence="2" type="ORF">GOZ90_18640</name>
</gene>
<dbReference type="RefSeq" id="WP_141748657.1">
    <property type="nucleotide sequence ID" value="NZ_AP023268.1"/>
</dbReference>
<evidence type="ECO:0000259" key="1">
    <source>
        <dbReference type="Pfam" id="PF08447"/>
    </source>
</evidence>
<dbReference type="EMBL" id="WPHR01000018">
    <property type="protein sequence ID" value="MUZ74709.1"/>
    <property type="molecule type" value="Genomic_DNA"/>
</dbReference>
<evidence type="ECO:0000313" key="5">
    <source>
        <dbReference type="Proteomes" id="UP000477951"/>
    </source>
</evidence>
<dbReference type="GeneID" id="60684420"/>
<feature type="domain" description="PAS fold-3" evidence="1">
    <location>
        <begin position="49"/>
        <end position="121"/>
    </location>
</feature>
<dbReference type="AlphaFoldDB" id="A0A6A9UQH9"/>
<dbReference type="OrthoDB" id="8374591at2"/>
<dbReference type="SUPFAM" id="SSF55785">
    <property type="entry name" value="PYP-like sensor domain (PAS domain)"/>
    <property type="match status" value="1"/>
</dbReference>
<evidence type="ECO:0000313" key="4">
    <source>
        <dbReference type="Proteomes" id="UP000440716"/>
    </source>
</evidence>
<accession>A0A6A9UQH9</accession>
<dbReference type="InterPro" id="IPR035965">
    <property type="entry name" value="PAS-like_dom_sf"/>
</dbReference>
<name>A0A6A9UQH9_AGRVI</name>
<protein>
    <submittedName>
        <fullName evidence="2">PAS domain-containing protein</fullName>
    </submittedName>
</protein>
<sequence>MAWRSNKPRPCPLQDFHSIGLQECDVVNLTQAMNICGFWRLDIDQGHLYGTPHVSKLYELDHAEGPLNVKDLCDRMHPQDVDQVMDSYYRAATSRGVFHSIHRIITTSGTLKYIRTVGLYHPVEGGSGEYRGMLHELFQLEPTASFIEL</sequence>
<dbReference type="Gene3D" id="3.30.450.20">
    <property type="entry name" value="PAS domain"/>
    <property type="match status" value="1"/>
</dbReference>
<dbReference type="Proteomes" id="UP000477951">
    <property type="component" value="Unassembled WGS sequence"/>
</dbReference>
<reference evidence="4 5" key="1">
    <citation type="submission" date="2019-12" db="EMBL/GenBank/DDBJ databases">
        <title>Whole-genome sequencing of Allorhizobium vitis.</title>
        <authorList>
            <person name="Gan H.M."/>
            <person name="Szegedi E."/>
            <person name="Burr T."/>
            <person name="Savka M.A."/>
        </authorList>
    </citation>
    <scope>NUCLEOTIDE SEQUENCE [LARGE SCALE GENOMIC DNA]</scope>
    <source>
        <strain evidence="3 4">CG415</strain>
        <strain evidence="2 5">CG516</strain>
    </source>
</reference>
<dbReference type="Pfam" id="PF08447">
    <property type="entry name" value="PAS_3"/>
    <property type="match status" value="1"/>
</dbReference>
<evidence type="ECO:0000313" key="2">
    <source>
        <dbReference type="EMBL" id="MUZ74709.1"/>
    </source>
</evidence>
<evidence type="ECO:0000313" key="3">
    <source>
        <dbReference type="EMBL" id="MVA56182.1"/>
    </source>
</evidence>
<dbReference type="EMBL" id="WPHU01000003">
    <property type="protein sequence ID" value="MVA56182.1"/>
    <property type="molecule type" value="Genomic_DNA"/>
</dbReference>
<comment type="caution">
    <text evidence="2">The sequence shown here is derived from an EMBL/GenBank/DDBJ whole genome shotgun (WGS) entry which is preliminary data.</text>
</comment>